<sequence>MSSQIFNKTVAVDGVDVFYREAGDRNNPAMLLLHGFPTSSVMFKNLMVILADKFYLVAPDYPGFGFSAFPDKNNFRYTFENIAAYMNRFTEVIDLKSFSIYLHDYGCPIGLRICVNHPEKIERIIVQNGNAYMEGIGKEWDETRDYWEHPTEEKKKRVSAFLSEEGVRMQYTAGLSEEQLARVSPESWMLDWERMSRPGNIDMQFELNCDYKSNLEMYPAFQKYLRTYHPSTLVIWGKKDVFFRVNEASCYKRDVPDAQVYILDAGHMLLETNFDEVSELIRNFMS</sequence>
<comment type="caution">
    <text evidence="3">The sequence shown here is derived from an EMBL/GenBank/DDBJ whole genome shotgun (WGS) entry which is preliminary data.</text>
</comment>
<proteinExistence type="predicted"/>
<dbReference type="Pfam" id="PF00561">
    <property type="entry name" value="Abhydrolase_1"/>
    <property type="match status" value="1"/>
</dbReference>
<dbReference type="InterPro" id="IPR051340">
    <property type="entry name" value="Haloalkane_dehalogenase"/>
</dbReference>
<evidence type="ECO:0000313" key="3">
    <source>
        <dbReference type="EMBL" id="MFD1001621.1"/>
    </source>
</evidence>
<reference evidence="4" key="1">
    <citation type="journal article" date="2019" name="Int. J. Syst. Evol. Microbiol.">
        <title>The Global Catalogue of Microorganisms (GCM) 10K type strain sequencing project: providing services to taxonomists for standard genome sequencing and annotation.</title>
        <authorList>
            <consortium name="The Broad Institute Genomics Platform"/>
            <consortium name="The Broad Institute Genome Sequencing Center for Infectious Disease"/>
            <person name="Wu L."/>
            <person name="Ma J."/>
        </authorList>
    </citation>
    <scope>NUCLEOTIDE SEQUENCE [LARGE SCALE GENOMIC DNA]</scope>
    <source>
        <strain evidence="4">CCUG 58938</strain>
    </source>
</reference>
<evidence type="ECO:0000256" key="1">
    <source>
        <dbReference type="ARBA" id="ARBA00022801"/>
    </source>
</evidence>
<feature type="domain" description="AB hydrolase-1" evidence="2">
    <location>
        <begin position="28"/>
        <end position="273"/>
    </location>
</feature>
<name>A0ABW3K823_9BACT</name>
<organism evidence="3 4">
    <name type="scientific">Ohtaekwangia kribbensis</name>
    <dbReference type="NCBI Taxonomy" id="688913"/>
    <lineage>
        <taxon>Bacteria</taxon>
        <taxon>Pseudomonadati</taxon>
        <taxon>Bacteroidota</taxon>
        <taxon>Cytophagia</taxon>
        <taxon>Cytophagales</taxon>
        <taxon>Fulvivirgaceae</taxon>
        <taxon>Ohtaekwangia</taxon>
    </lineage>
</organism>
<gene>
    <name evidence="3" type="ORF">ACFQ21_19985</name>
</gene>
<dbReference type="SUPFAM" id="SSF53474">
    <property type="entry name" value="alpha/beta-Hydrolases"/>
    <property type="match status" value="1"/>
</dbReference>
<evidence type="ECO:0000313" key="4">
    <source>
        <dbReference type="Proteomes" id="UP001597112"/>
    </source>
</evidence>
<evidence type="ECO:0000259" key="2">
    <source>
        <dbReference type="Pfam" id="PF00561"/>
    </source>
</evidence>
<dbReference type="EMBL" id="JBHTKA010000007">
    <property type="protein sequence ID" value="MFD1001621.1"/>
    <property type="molecule type" value="Genomic_DNA"/>
</dbReference>
<dbReference type="Gene3D" id="3.40.50.1820">
    <property type="entry name" value="alpha/beta hydrolase"/>
    <property type="match status" value="1"/>
</dbReference>
<dbReference type="PANTHER" id="PTHR42977">
    <property type="entry name" value="HYDROLASE-RELATED"/>
    <property type="match status" value="1"/>
</dbReference>
<dbReference type="Proteomes" id="UP001597112">
    <property type="component" value="Unassembled WGS sequence"/>
</dbReference>
<dbReference type="InterPro" id="IPR000073">
    <property type="entry name" value="AB_hydrolase_1"/>
</dbReference>
<accession>A0ABW3K823</accession>
<dbReference type="GO" id="GO:0016787">
    <property type="term" value="F:hydrolase activity"/>
    <property type="evidence" value="ECO:0007669"/>
    <property type="project" value="UniProtKB-KW"/>
</dbReference>
<keyword evidence="4" id="KW-1185">Reference proteome</keyword>
<dbReference type="RefSeq" id="WP_377581694.1">
    <property type="nucleotide sequence ID" value="NZ_JBHTKA010000007.1"/>
</dbReference>
<keyword evidence="1 3" id="KW-0378">Hydrolase</keyword>
<protein>
    <submittedName>
        <fullName evidence="3">Alpha/beta fold hydrolase</fullName>
    </submittedName>
</protein>
<dbReference type="InterPro" id="IPR029058">
    <property type="entry name" value="AB_hydrolase_fold"/>
</dbReference>
<dbReference type="PANTHER" id="PTHR42977:SF3">
    <property type="entry name" value="AB HYDROLASE-1 DOMAIN-CONTAINING PROTEIN"/>
    <property type="match status" value="1"/>
</dbReference>